<name>A0A0K2TP17_LEPSM</name>
<organism evidence="1">
    <name type="scientific">Lepeophtheirus salmonis</name>
    <name type="common">Salmon louse</name>
    <name type="synonym">Caligus salmonis</name>
    <dbReference type="NCBI Taxonomy" id="72036"/>
    <lineage>
        <taxon>Eukaryota</taxon>
        <taxon>Metazoa</taxon>
        <taxon>Ecdysozoa</taxon>
        <taxon>Arthropoda</taxon>
        <taxon>Crustacea</taxon>
        <taxon>Multicrustacea</taxon>
        <taxon>Hexanauplia</taxon>
        <taxon>Copepoda</taxon>
        <taxon>Siphonostomatoida</taxon>
        <taxon>Caligidae</taxon>
        <taxon>Lepeophtheirus</taxon>
    </lineage>
</organism>
<accession>A0A0K2TP17</accession>
<sequence>MLNSNGRPRIFMLRKRPSSFNTDQNYVTQDQYRKSHWVHIRV</sequence>
<protein>
    <submittedName>
        <fullName evidence="1">Uncharacterized protein</fullName>
    </submittedName>
</protein>
<reference evidence="1" key="1">
    <citation type="submission" date="2014-05" db="EMBL/GenBank/DDBJ databases">
        <authorList>
            <person name="Chronopoulou M."/>
        </authorList>
    </citation>
    <scope>NUCLEOTIDE SEQUENCE</scope>
    <source>
        <tissue evidence="1">Whole organism</tissue>
    </source>
</reference>
<dbReference type="EMBL" id="HACA01010368">
    <property type="protein sequence ID" value="CDW27729.1"/>
    <property type="molecule type" value="Transcribed_RNA"/>
</dbReference>
<dbReference type="AlphaFoldDB" id="A0A0K2TP17"/>
<evidence type="ECO:0000313" key="1">
    <source>
        <dbReference type="EMBL" id="CDW27729.1"/>
    </source>
</evidence>
<proteinExistence type="predicted"/>